<gene>
    <name evidence="1" type="primary">pcm</name>
    <name evidence="1" type="ORF">Pka01_64320</name>
</gene>
<accession>A0A8J3V9E3</accession>
<dbReference type="EMBL" id="BONV01000037">
    <property type="protein sequence ID" value="GIG83305.1"/>
    <property type="molecule type" value="Genomic_DNA"/>
</dbReference>
<keyword evidence="2" id="KW-1185">Reference proteome</keyword>
<sequence length="424" mass="46909">MLSFCPYRWRGREDDFMSWKTHAARLADRVTHQGSRWCAAIADTPRHFVPSWWTWSDDRWELSNRPGDERWLETIYQDRTLVTRVGALHADQAAPGDHPEGWPTSSSTLPGLLLQMYRHARIGDGHTILDVGTGSGYGTALLCNRVGDDRVTSVDVDPYLTAAAGDRLAKTGLKPRLATVDATGPLPDGFDRIVATVSVRPIPASWLEALRVGGRFATTIIDTSLILTGRKTQEGGAVGQIERDWAMFMRTRDGEDYPPGLADLMETARTADGDTVDRARFPILDLLQTWDVRSMLEITVPGIEHHYSEEPGSRTALMVHEDGSWARAVSTHGPPMVHQGGPRRLWDLLDEVRLLAPARSTSPVRCRCTRDPRGGDSSPAWSVEGHNHLRAACGVHYRTAGPVTARPSWVLCASPCRSIRCLIA</sequence>
<reference evidence="1 2" key="1">
    <citation type="submission" date="2021-01" db="EMBL/GenBank/DDBJ databases">
        <title>Whole genome shotgun sequence of Planotetraspora kaengkrachanensis NBRC 104272.</title>
        <authorList>
            <person name="Komaki H."/>
            <person name="Tamura T."/>
        </authorList>
    </citation>
    <scope>NUCLEOTIDE SEQUENCE [LARGE SCALE GENOMIC DNA]</scope>
    <source>
        <strain evidence="1 2">NBRC 104272</strain>
    </source>
</reference>
<dbReference type="Proteomes" id="UP000630097">
    <property type="component" value="Unassembled WGS sequence"/>
</dbReference>
<dbReference type="SUPFAM" id="SSF53335">
    <property type="entry name" value="S-adenosyl-L-methionine-dependent methyltransferases"/>
    <property type="match status" value="1"/>
</dbReference>
<proteinExistence type="predicted"/>
<protein>
    <submittedName>
        <fullName evidence="1">Protein-L-isoaspartate O-methyltransferase</fullName>
    </submittedName>
</protein>
<dbReference type="Pfam" id="PF01135">
    <property type="entry name" value="PCMT"/>
    <property type="match status" value="1"/>
</dbReference>
<comment type="caution">
    <text evidence="1">The sequence shown here is derived from an EMBL/GenBank/DDBJ whole genome shotgun (WGS) entry which is preliminary data.</text>
</comment>
<name>A0A8J3V9E3_9ACTN</name>
<dbReference type="CDD" id="cd02440">
    <property type="entry name" value="AdoMet_MTases"/>
    <property type="match status" value="1"/>
</dbReference>
<dbReference type="AlphaFoldDB" id="A0A8J3V9E3"/>
<evidence type="ECO:0000313" key="2">
    <source>
        <dbReference type="Proteomes" id="UP000630097"/>
    </source>
</evidence>
<evidence type="ECO:0000313" key="1">
    <source>
        <dbReference type="EMBL" id="GIG83305.1"/>
    </source>
</evidence>
<dbReference type="InterPro" id="IPR029063">
    <property type="entry name" value="SAM-dependent_MTases_sf"/>
</dbReference>
<dbReference type="Gene3D" id="3.40.50.150">
    <property type="entry name" value="Vaccinia Virus protein VP39"/>
    <property type="match status" value="1"/>
</dbReference>
<organism evidence="1 2">
    <name type="scientific">Planotetraspora kaengkrachanensis</name>
    <dbReference type="NCBI Taxonomy" id="575193"/>
    <lineage>
        <taxon>Bacteria</taxon>
        <taxon>Bacillati</taxon>
        <taxon>Actinomycetota</taxon>
        <taxon>Actinomycetes</taxon>
        <taxon>Streptosporangiales</taxon>
        <taxon>Streptosporangiaceae</taxon>
        <taxon>Planotetraspora</taxon>
    </lineage>
</organism>